<reference evidence="2 3" key="1">
    <citation type="journal article" date="2019" name="Int. J. Syst. Evol. Microbiol.">
        <title>The Global Catalogue of Microorganisms (GCM) 10K type strain sequencing project: providing services to taxonomists for standard genome sequencing and annotation.</title>
        <authorList>
            <consortium name="The Broad Institute Genomics Platform"/>
            <consortium name="The Broad Institute Genome Sequencing Center for Infectious Disease"/>
            <person name="Wu L."/>
            <person name="Ma J."/>
        </authorList>
    </citation>
    <scope>NUCLEOTIDE SEQUENCE [LARGE SCALE GENOMIC DNA]</scope>
    <source>
        <strain evidence="2 3">PJ61</strain>
    </source>
</reference>
<keyword evidence="3" id="KW-1185">Reference proteome</keyword>
<dbReference type="EMBL" id="JBHSWT010000009">
    <property type="protein sequence ID" value="MFC6770016.1"/>
    <property type="molecule type" value="Genomic_DNA"/>
</dbReference>
<feature type="region of interest" description="Disordered" evidence="1">
    <location>
        <begin position="192"/>
        <end position="215"/>
    </location>
</feature>
<dbReference type="Proteomes" id="UP001596274">
    <property type="component" value="Unassembled WGS sequence"/>
</dbReference>
<evidence type="ECO:0000313" key="3">
    <source>
        <dbReference type="Proteomes" id="UP001596274"/>
    </source>
</evidence>
<organism evidence="2 3">
    <name type="scientific">Halorubrum pallidum</name>
    <dbReference type="NCBI Taxonomy" id="1526114"/>
    <lineage>
        <taxon>Archaea</taxon>
        <taxon>Methanobacteriati</taxon>
        <taxon>Methanobacteriota</taxon>
        <taxon>Stenosarchaea group</taxon>
        <taxon>Halobacteria</taxon>
        <taxon>Halobacteriales</taxon>
        <taxon>Haloferacaceae</taxon>
        <taxon>Halorubrum</taxon>
    </lineage>
</organism>
<proteinExistence type="predicted"/>
<evidence type="ECO:0000313" key="2">
    <source>
        <dbReference type="EMBL" id="MFC6770016.1"/>
    </source>
</evidence>
<gene>
    <name evidence="2" type="ORF">ACFQDD_00500</name>
</gene>
<evidence type="ECO:0000256" key="1">
    <source>
        <dbReference type="SAM" id="MobiDB-lite"/>
    </source>
</evidence>
<dbReference type="AlphaFoldDB" id="A0ABD5T1C0"/>
<name>A0ABD5T1C0_9EURY</name>
<accession>A0ABD5T1C0</accession>
<sequence length="433" mass="48019">MSQTEVHGADWKNRDRYAEMVSDGMSPEEIHSEISAEHPQVTIPDLRDYLVRCKLIDDTEGGKWSPEDSVPLRLINKLDVSFPLPQELLDDSEFPVEIVDQLPIAFYPIIDATKTGTKFGLRAVPCDYDDDDNKHWNNERKCFDVGGRSMEFRLPRRIAHSTGLLEMFDDYTPGTDKLQLKSDSGVVEDGILSGVGSNPSFGDTGDAETPAGGSNESEVILDMSIENGGITAHFSPAPAVWTPTSVDDPLAEMSTTPFPAPEGGESISPREISFGRSWNHDQLYKSVTGDEPTISGDDMKEWAEQHKEPWNVTGYQLVFPSTYADAYEVEVGDAVHQHYGAVWIDGVRHLAYIIRFGDASDVPSIRTTVFEGKKNETDSATYNYKMISPNSTLLHSLGILVDDDNNEPAKALMYPGEDYIAIIPNDGRFEDDD</sequence>
<comment type="caution">
    <text evidence="2">The sequence shown here is derived from an EMBL/GenBank/DDBJ whole genome shotgun (WGS) entry which is preliminary data.</text>
</comment>
<protein>
    <submittedName>
        <fullName evidence="2">Uncharacterized protein</fullName>
    </submittedName>
</protein>